<comment type="caution">
    <text evidence="2">The sequence shown here is derived from an EMBL/GenBank/DDBJ whole genome shotgun (WGS) entry which is preliminary data.</text>
</comment>
<dbReference type="OrthoDB" id="466056at2"/>
<keyword evidence="1" id="KW-0812">Transmembrane</keyword>
<keyword evidence="1" id="KW-1133">Transmembrane helix</keyword>
<evidence type="ECO:0000313" key="3">
    <source>
        <dbReference type="Proteomes" id="UP000253918"/>
    </source>
</evidence>
<dbReference type="AlphaFoldDB" id="A0A369VT72"/>
<feature type="transmembrane region" description="Helical" evidence="1">
    <location>
        <begin position="36"/>
        <end position="56"/>
    </location>
</feature>
<gene>
    <name evidence="2" type="ORF">DVW87_10255</name>
</gene>
<evidence type="ECO:0000313" key="2">
    <source>
        <dbReference type="EMBL" id="RDE05604.1"/>
    </source>
</evidence>
<dbReference type="RefSeq" id="WP_114687673.1">
    <property type="nucleotide sequence ID" value="NZ_QQNB01000002.1"/>
</dbReference>
<accession>A0A369VT72</accession>
<dbReference type="InterPro" id="IPR011744">
    <property type="entry name" value="ATPase_gene1"/>
</dbReference>
<dbReference type="Proteomes" id="UP000253918">
    <property type="component" value="Unassembled WGS sequence"/>
</dbReference>
<dbReference type="NCBIfam" id="TIGR02230">
    <property type="entry name" value="ATPase_gene1"/>
    <property type="match status" value="1"/>
</dbReference>
<name>A0A369VT72_9SPHN</name>
<feature type="transmembrane region" description="Helical" evidence="1">
    <location>
        <begin position="68"/>
        <end position="90"/>
    </location>
</feature>
<protein>
    <submittedName>
        <fullName evidence="2">ATPase F0F1</fullName>
    </submittedName>
</protein>
<keyword evidence="3" id="KW-1185">Reference proteome</keyword>
<dbReference type="EMBL" id="QQNB01000002">
    <property type="protein sequence ID" value="RDE05604.1"/>
    <property type="molecule type" value="Genomic_DNA"/>
</dbReference>
<sequence length="93" mass="10334">MSGELPPPDKPLAEAVRLRAERRRRAGRLPTVTRNLGQIGILGWQVTVPMLVGLAIGRWLDHRLASGIFWTAPLLIVGTGLGCWSAWAWIQRQ</sequence>
<proteinExistence type="predicted"/>
<reference evidence="2 3" key="1">
    <citation type="submission" date="2018-07" db="EMBL/GenBank/DDBJ databases">
        <title>a novel species of Sphingomonas isolated from the rhizosphere soil of Araceae plant.</title>
        <authorList>
            <person name="Zhiyong W."/>
            <person name="Qinglan Z."/>
            <person name="Zhiwei F."/>
            <person name="Ding X."/>
            <person name="Gejiao W."/>
            <person name="Shixue Z."/>
        </authorList>
    </citation>
    <scope>NUCLEOTIDE SEQUENCE [LARGE SCALE GENOMIC DNA]</scope>
    <source>
        <strain evidence="2 3">WZY 27</strain>
    </source>
</reference>
<organism evidence="2 3">
    <name type="scientific">Sphingomonas aracearum</name>
    <dbReference type="NCBI Taxonomy" id="2283317"/>
    <lineage>
        <taxon>Bacteria</taxon>
        <taxon>Pseudomonadati</taxon>
        <taxon>Pseudomonadota</taxon>
        <taxon>Alphaproteobacteria</taxon>
        <taxon>Sphingomonadales</taxon>
        <taxon>Sphingomonadaceae</taxon>
        <taxon>Sphingomonas</taxon>
    </lineage>
</organism>
<dbReference type="InterPro" id="IPR032820">
    <property type="entry name" value="ATPase_put"/>
</dbReference>
<dbReference type="Pfam" id="PF09527">
    <property type="entry name" value="ATPase_gene1"/>
    <property type="match status" value="1"/>
</dbReference>
<evidence type="ECO:0000256" key="1">
    <source>
        <dbReference type="SAM" id="Phobius"/>
    </source>
</evidence>
<keyword evidence="1" id="KW-0472">Membrane</keyword>